<dbReference type="InterPro" id="IPR029787">
    <property type="entry name" value="Nucleotide_cyclase"/>
</dbReference>
<dbReference type="PANTHER" id="PTHR46663:SF2">
    <property type="entry name" value="GGDEF DOMAIN-CONTAINING PROTEIN"/>
    <property type="match status" value="1"/>
</dbReference>
<dbReference type="Gene3D" id="3.30.450.40">
    <property type="match status" value="1"/>
</dbReference>
<evidence type="ECO:0000313" key="2">
    <source>
        <dbReference type="EMBL" id="GGB93536.1"/>
    </source>
</evidence>
<feature type="domain" description="GGDEF" evidence="1">
    <location>
        <begin position="201"/>
        <end position="335"/>
    </location>
</feature>
<comment type="caution">
    <text evidence="2">The sequence shown here is derived from an EMBL/GenBank/DDBJ whole genome shotgun (WGS) entry which is preliminary data.</text>
</comment>
<reference evidence="3" key="1">
    <citation type="journal article" date="2019" name="Int. J. Syst. Evol. Microbiol.">
        <title>The Global Catalogue of Microorganisms (GCM) 10K type strain sequencing project: providing services to taxonomists for standard genome sequencing and annotation.</title>
        <authorList>
            <consortium name="The Broad Institute Genomics Platform"/>
            <consortium name="The Broad Institute Genome Sequencing Center for Infectious Disease"/>
            <person name="Wu L."/>
            <person name="Ma J."/>
        </authorList>
    </citation>
    <scope>NUCLEOTIDE SEQUENCE [LARGE SCALE GENOMIC DNA]</scope>
    <source>
        <strain evidence="3">CGMCC 1.15341</strain>
    </source>
</reference>
<dbReference type="InterPro" id="IPR052163">
    <property type="entry name" value="DGC-Regulatory_Protein"/>
</dbReference>
<dbReference type="InterPro" id="IPR003018">
    <property type="entry name" value="GAF"/>
</dbReference>
<dbReference type="InterPro" id="IPR043128">
    <property type="entry name" value="Rev_trsase/Diguanyl_cyclase"/>
</dbReference>
<keyword evidence="3" id="KW-1185">Reference proteome</keyword>
<dbReference type="SMART" id="SM00267">
    <property type="entry name" value="GGDEF"/>
    <property type="match status" value="1"/>
</dbReference>
<evidence type="ECO:0000313" key="3">
    <source>
        <dbReference type="Proteomes" id="UP000629025"/>
    </source>
</evidence>
<dbReference type="CDD" id="cd01949">
    <property type="entry name" value="GGDEF"/>
    <property type="match status" value="1"/>
</dbReference>
<dbReference type="SUPFAM" id="SSF55073">
    <property type="entry name" value="Nucleotide cyclase"/>
    <property type="match status" value="1"/>
</dbReference>
<dbReference type="PROSITE" id="PS50887">
    <property type="entry name" value="GGDEF"/>
    <property type="match status" value="1"/>
</dbReference>
<name>A0ABQ1KEJ9_9GAMM</name>
<dbReference type="Pfam" id="PF13185">
    <property type="entry name" value="GAF_2"/>
    <property type="match status" value="1"/>
</dbReference>
<proteinExistence type="predicted"/>
<dbReference type="Proteomes" id="UP000629025">
    <property type="component" value="Unassembled WGS sequence"/>
</dbReference>
<dbReference type="Gene3D" id="3.30.70.270">
    <property type="match status" value="1"/>
</dbReference>
<dbReference type="SMART" id="SM00065">
    <property type="entry name" value="GAF"/>
    <property type="match status" value="1"/>
</dbReference>
<dbReference type="PANTHER" id="PTHR46663">
    <property type="entry name" value="DIGUANYLATE CYCLASE DGCT-RELATED"/>
    <property type="match status" value="1"/>
</dbReference>
<dbReference type="SUPFAM" id="SSF55781">
    <property type="entry name" value="GAF domain-like"/>
    <property type="match status" value="1"/>
</dbReference>
<gene>
    <name evidence="2" type="ORF">GCM10011352_19480</name>
</gene>
<organism evidence="2 3">
    <name type="scientific">Marinobacterium zhoushanense</name>
    <dbReference type="NCBI Taxonomy" id="1679163"/>
    <lineage>
        <taxon>Bacteria</taxon>
        <taxon>Pseudomonadati</taxon>
        <taxon>Pseudomonadota</taxon>
        <taxon>Gammaproteobacteria</taxon>
        <taxon>Oceanospirillales</taxon>
        <taxon>Oceanospirillaceae</taxon>
        <taxon>Marinobacterium</taxon>
    </lineage>
</organism>
<dbReference type="InterPro" id="IPR029016">
    <property type="entry name" value="GAF-like_dom_sf"/>
</dbReference>
<accession>A0ABQ1KEJ9</accession>
<dbReference type="NCBIfam" id="TIGR00254">
    <property type="entry name" value="GGDEF"/>
    <property type="match status" value="1"/>
</dbReference>
<dbReference type="EMBL" id="BMIJ01000004">
    <property type="protein sequence ID" value="GGB93536.1"/>
    <property type="molecule type" value="Genomic_DNA"/>
</dbReference>
<protein>
    <recommendedName>
        <fullName evidence="1">GGDEF domain-containing protein</fullName>
    </recommendedName>
</protein>
<dbReference type="InterPro" id="IPR000160">
    <property type="entry name" value="GGDEF_dom"/>
</dbReference>
<sequence>MPSQASLMEIIKLQTDIAKIGLDLREVMDLVVDRALSLTGADGAVIELIEDEYLVYRAASGIARSREGLKLCRESSLSGLCVETGATLRCDDAELDPRVNREYCRQIGARSMILVPLKYKDVTVGVLKALSRKPGQFATPQMTLLGLLSELVGATIFYATKYGRDDLFFKATHDSLTGLANRALFLDRLRSAIALGTRDKRPVGVLMIDMDDLKKINDTYGHRVGDAVIKEFAIRSRAGARSSDTVARLGGDEFGVLLKPVELPDGIDAAIQRQYEMIETPFQFEHRVYHMHASIGAANYPEDGTDVSGLLDAADRRMYAIKRQHKCGTTLHQAI</sequence>
<dbReference type="Pfam" id="PF00990">
    <property type="entry name" value="GGDEF"/>
    <property type="match status" value="1"/>
</dbReference>
<evidence type="ECO:0000259" key="1">
    <source>
        <dbReference type="PROSITE" id="PS50887"/>
    </source>
</evidence>